<reference evidence="1 2" key="1">
    <citation type="journal article" date="2020" name="Nat. Food">
        <title>A phased Vanilla planifolia genome enables genetic improvement of flavour and production.</title>
        <authorList>
            <person name="Hasing T."/>
            <person name="Tang H."/>
            <person name="Brym M."/>
            <person name="Khazi F."/>
            <person name="Huang T."/>
            <person name="Chambers A.H."/>
        </authorList>
    </citation>
    <scope>NUCLEOTIDE SEQUENCE [LARGE SCALE GENOMIC DNA]</scope>
    <source>
        <tissue evidence="1">Leaf</tissue>
    </source>
</reference>
<sequence length="72" mass="7921">MLRHRTTKSIPSPSIFETAELIGIRGFRNSFGAKAADLRACSGGENGFIYSRYFIERMVALGFSPSYLKTGA</sequence>
<dbReference type="AlphaFoldDB" id="A0A835UWL3"/>
<gene>
    <name evidence="1" type="ORF">HPP92_013288</name>
</gene>
<protein>
    <submittedName>
        <fullName evidence="1">Uncharacterized protein</fullName>
    </submittedName>
</protein>
<proteinExistence type="predicted"/>
<accession>A0A835UWL3</accession>
<organism evidence="1 2">
    <name type="scientific">Vanilla planifolia</name>
    <name type="common">Vanilla</name>
    <dbReference type="NCBI Taxonomy" id="51239"/>
    <lineage>
        <taxon>Eukaryota</taxon>
        <taxon>Viridiplantae</taxon>
        <taxon>Streptophyta</taxon>
        <taxon>Embryophyta</taxon>
        <taxon>Tracheophyta</taxon>
        <taxon>Spermatophyta</taxon>
        <taxon>Magnoliopsida</taxon>
        <taxon>Liliopsida</taxon>
        <taxon>Asparagales</taxon>
        <taxon>Orchidaceae</taxon>
        <taxon>Vanilloideae</taxon>
        <taxon>Vanilleae</taxon>
        <taxon>Vanilla</taxon>
    </lineage>
</organism>
<dbReference type="EMBL" id="JADCNM010000006">
    <property type="protein sequence ID" value="KAG0478569.1"/>
    <property type="molecule type" value="Genomic_DNA"/>
</dbReference>
<evidence type="ECO:0000313" key="2">
    <source>
        <dbReference type="Proteomes" id="UP000639772"/>
    </source>
</evidence>
<comment type="caution">
    <text evidence="1">The sequence shown here is derived from an EMBL/GenBank/DDBJ whole genome shotgun (WGS) entry which is preliminary data.</text>
</comment>
<dbReference type="Proteomes" id="UP000639772">
    <property type="component" value="Chromosome 6"/>
</dbReference>
<name>A0A835UWL3_VANPL</name>
<evidence type="ECO:0000313" key="1">
    <source>
        <dbReference type="EMBL" id="KAG0478569.1"/>
    </source>
</evidence>